<name>A0A380TE01_9ZZZZ</name>
<gene>
    <name evidence="1" type="ORF">DF3PB_2220006</name>
</gene>
<proteinExistence type="predicted"/>
<protein>
    <recommendedName>
        <fullName evidence="2">Lipoprotein</fullName>
    </recommendedName>
</protein>
<organism evidence="1">
    <name type="scientific">metagenome</name>
    <dbReference type="NCBI Taxonomy" id="256318"/>
    <lineage>
        <taxon>unclassified sequences</taxon>
        <taxon>metagenomes</taxon>
    </lineage>
</organism>
<sequence length="79" mass="8765">MRYQSVMVSLGMIAFLAACGSSERQADRAQERAYEAQERVAEQRLDLVDKYQKCVKNAGSDQAKADACESYLKAAEALK</sequence>
<evidence type="ECO:0000313" key="1">
    <source>
        <dbReference type="EMBL" id="SUS05932.1"/>
    </source>
</evidence>
<reference evidence="1" key="1">
    <citation type="submission" date="2018-07" db="EMBL/GenBank/DDBJ databases">
        <authorList>
            <person name="Quirk P.G."/>
            <person name="Krulwich T.A."/>
        </authorList>
    </citation>
    <scope>NUCLEOTIDE SEQUENCE</scope>
</reference>
<evidence type="ECO:0008006" key="2">
    <source>
        <dbReference type="Google" id="ProtNLM"/>
    </source>
</evidence>
<dbReference type="PROSITE" id="PS51257">
    <property type="entry name" value="PROKAR_LIPOPROTEIN"/>
    <property type="match status" value="1"/>
</dbReference>
<dbReference type="AlphaFoldDB" id="A0A380TE01"/>
<dbReference type="EMBL" id="UIDG01000138">
    <property type="protein sequence ID" value="SUS05932.1"/>
    <property type="molecule type" value="Genomic_DNA"/>
</dbReference>
<accession>A0A380TE01</accession>